<proteinExistence type="predicted"/>
<name>A0A8D8DSX1_CULPI</name>
<evidence type="ECO:0000256" key="1">
    <source>
        <dbReference type="SAM" id="SignalP"/>
    </source>
</evidence>
<protein>
    <submittedName>
        <fullName evidence="3">(northern house mosquito) hypothetical protein</fullName>
    </submittedName>
</protein>
<dbReference type="EMBL" id="HBUE01169256">
    <property type="protein sequence ID" value="CAG6514180.1"/>
    <property type="molecule type" value="Transcribed_RNA"/>
</dbReference>
<keyword evidence="1" id="KW-0732">Signal</keyword>
<dbReference type="PANTHER" id="PTHR36695">
    <property type="entry name" value="AGAP008648-PA"/>
    <property type="match status" value="1"/>
</dbReference>
<dbReference type="PANTHER" id="PTHR36695:SF12">
    <property type="entry name" value="AGAP008648-PA"/>
    <property type="match status" value="1"/>
</dbReference>
<reference evidence="3" key="1">
    <citation type="submission" date="2021-05" db="EMBL/GenBank/DDBJ databases">
        <authorList>
            <person name="Alioto T."/>
            <person name="Alioto T."/>
            <person name="Gomez Garrido J."/>
        </authorList>
    </citation>
    <scope>NUCLEOTIDE SEQUENCE</scope>
</reference>
<accession>A0A8D8DSX1</accession>
<dbReference type="AlphaFoldDB" id="A0A8D8DSX1"/>
<evidence type="ECO:0000259" key="2">
    <source>
        <dbReference type="Pfam" id="PF12248"/>
    </source>
</evidence>
<dbReference type="InterPro" id="IPR022041">
    <property type="entry name" value="Methyltransf_FA"/>
</dbReference>
<dbReference type="EMBL" id="HBUE01274630">
    <property type="protein sequence ID" value="CAG6565668.1"/>
    <property type="molecule type" value="Transcribed_RNA"/>
</dbReference>
<organism evidence="3">
    <name type="scientific">Culex pipiens</name>
    <name type="common">House mosquito</name>
    <dbReference type="NCBI Taxonomy" id="7175"/>
    <lineage>
        <taxon>Eukaryota</taxon>
        <taxon>Metazoa</taxon>
        <taxon>Ecdysozoa</taxon>
        <taxon>Arthropoda</taxon>
        <taxon>Hexapoda</taxon>
        <taxon>Insecta</taxon>
        <taxon>Pterygota</taxon>
        <taxon>Neoptera</taxon>
        <taxon>Endopterygota</taxon>
        <taxon>Diptera</taxon>
        <taxon>Nematocera</taxon>
        <taxon>Culicoidea</taxon>
        <taxon>Culicidae</taxon>
        <taxon>Culicinae</taxon>
        <taxon>Culicini</taxon>
        <taxon>Culex</taxon>
        <taxon>Culex</taxon>
    </lineage>
</organism>
<dbReference type="Pfam" id="PF12248">
    <property type="entry name" value="Methyltransf_FA"/>
    <property type="match status" value="1"/>
</dbReference>
<feature type="chain" id="PRO_5033668945" evidence="1">
    <location>
        <begin position="22"/>
        <end position="205"/>
    </location>
</feature>
<sequence>MSLPTVVLSLIVLAQFDASSSSPINEFESLRGCHQFNSHSGYYAVHPYFNTSTFKNIQTDGNGVTRLRIGVLGDKHAAIRFTSVPTGYTASMTEIALAYYDNNRTDIRKYSRSLLSPGAAWTNLGEFHVKNVMNIYKPVMLTVAIRPNGLVTVTRDGENVPFLLFNDPSFSFKFIGFCKWDVPVVYFYDCPLLQERKCACDDCKF</sequence>
<feature type="signal peptide" evidence="1">
    <location>
        <begin position="1"/>
        <end position="21"/>
    </location>
</feature>
<dbReference type="EMBL" id="HBUE01006382">
    <property type="protein sequence ID" value="CAG6446181.1"/>
    <property type="molecule type" value="Transcribed_RNA"/>
</dbReference>
<feature type="domain" description="Farnesoic acid O-methyl transferase" evidence="2">
    <location>
        <begin position="45"/>
        <end position="191"/>
    </location>
</feature>
<evidence type="ECO:0000313" key="3">
    <source>
        <dbReference type="EMBL" id="CAG6514180.1"/>
    </source>
</evidence>